<organism evidence="1 2">
    <name type="scientific">Albugo candida</name>
    <dbReference type="NCBI Taxonomy" id="65357"/>
    <lineage>
        <taxon>Eukaryota</taxon>
        <taxon>Sar</taxon>
        <taxon>Stramenopiles</taxon>
        <taxon>Oomycota</taxon>
        <taxon>Peronosporomycetes</taxon>
        <taxon>Albuginales</taxon>
        <taxon>Albuginaceae</taxon>
        <taxon>Albugo</taxon>
    </lineage>
</organism>
<dbReference type="AlphaFoldDB" id="A0A024GLS1"/>
<dbReference type="EMBL" id="CAIX01000180">
    <property type="protein sequence ID" value="CCI47686.1"/>
    <property type="molecule type" value="Genomic_DNA"/>
</dbReference>
<evidence type="ECO:0000313" key="2">
    <source>
        <dbReference type="Proteomes" id="UP000053237"/>
    </source>
</evidence>
<dbReference type="InParanoid" id="A0A024GLS1"/>
<proteinExistence type="predicted"/>
<accession>A0A024GLS1</accession>
<evidence type="ECO:0000313" key="1">
    <source>
        <dbReference type="EMBL" id="CCI47686.1"/>
    </source>
</evidence>
<keyword evidence="2" id="KW-1185">Reference proteome</keyword>
<reference evidence="1 2" key="1">
    <citation type="submission" date="2012-05" db="EMBL/GenBank/DDBJ databases">
        <title>Recombination and specialization in a pathogen metapopulation.</title>
        <authorList>
            <person name="Gardiner A."/>
            <person name="Kemen E."/>
            <person name="Schultz-Larsen T."/>
            <person name="MacLean D."/>
            <person name="Van Oosterhout C."/>
            <person name="Jones J.D.G."/>
        </authorList>
    </citation>
    <scope>NUCLEOTIDE SEQUENCE [LARGE SCALE GENOMIC DNA]</scope>
    <source>
        <strain evidence="1 2">Ac Nc2</strain>
    </source>
</reference>
<sequence>MSVIQLSCTITNPQEIGANIIVLPVDLTRHCFFIAEFQTFVRNKQVDSFQCVRVHTTKMNKFQAVNDLFDHILVFFSTSRRLNKVQVPFCSVVDISESSV</sequence>
<dbReference type="Proteomes" id="UP000053237">
    <property type="component" value="Unassembled WGS sequence"/>
</dbReference>
<name>A0A024GLS1_9STRA</name>
<gene>
    <name evidence="1" type="ORF">BN9_086930</name>
</gene>
<protein>
    <submittedName>
        <fullName evidence="1">Uncharacterized protein</fullName>
    </submittedName>
</protein>
<comment type="caution">
    <text evidence="1">The sequence shown here is derived from an EMBL/GenBank/DDBJ whole genome shotgun (WGS) entry which is preliminary data.</text>
</comment>